<evidence type="ECO:0000313" key="10">
    <source>
        <dbReference type="Proteomes" id="UP000295334"/>
    </source>
</evidence>
<dbReference type="AlphaFoldDB" id="A0A4R1BAH9"/>
<dbReference type="PROSITE" id="PS50109">
    <property type="entry name" value="HIS_KIN"/>
    <property type="match status" value="1"/>
</dbReference>
<dbReference type="EMBL" id="SJZI01000042">
    <property type="protein sequence ID" value="TCJ13959.1"/>
    <property type="molecule type" value="Genomic_DNA"/>
</dbReference>
<gene>
    <name evidence="9" type="ORF">EPD60_08060</name>
</gene>
<dbReference type="InterPro" id="IPR050351">
    <property type="entry name" value="BphY/WalK/GraS-like"/>
</dbReference>
<organism evidence="9 10">
    <name type="scientific">Flaviaesturariibacter flavus</name>
    <dbReference type="NCBI Taxonomy" id="2502780"/>
    <lineage>
        <taxon>Bacteria</taxon>
        <taxon>Pseudomonadati</taxon>
        <taxon>Bacteroidota</taxon>
        <taxon>Chitinophagia</taxon>
        <taxon>Chitinophagales</taxon>
        <taxon>Chitinophagaceae</taxon>
        <taxon>Flaviaestuariibacter</taxon>
    </lineage>
</organism>
<keyword evidence="5 9" id="KW-0418">Kinase</keyword>
<evidence type="ECO:0000256" key="2">
    <source>
        <dbReference type="ARBA" id="ARBA00012438"/>
    </source>
</evidence>
<keyword evidence="3" id="KW-0597">Phosphoprotein</keyword>
<comment type="catalytic activity">
    <reaction evidence="1">
        <text>ATP + protein L-histidine = ADP + protein N-phospho-L-histidine.</text>
        <dbReference type="EC" id="2.7.13.3"/>
    </reaction>
</comment>
<dbReference type="CDD" id="cd00082">
    <property type="entry name" value="HisKA"/>
    <property type="match status" value="1"/>
</dbReference>
<dbReference type="OrthoDB" id="9804645at2"/>
<dbReference type="InterPro" id="IPR004358">
    <property type="entry name" value="Sig_transdc_His_kin-like_C"/>
</dbReference>
<accession>A0A4R1BAH9</accession>
<feature type="domain" description="Histidine kinase" evidence="8">
    <location>
        <begin position="113"/>
        <end position="323"/>
    </location>
</feature>
<evidence type="ECO:0000259" key="8">
    <source>
        <dbReference type="PROSITE" id="PS50109"/>
    </source>
</evidence>
<evidence type="ECO:0000256" key="1">
    <source>
        <dbReference type="ARBA" id="ARBA00000085"/>
    </source>
</evidence>
<evidence type="ECO:0000256" key="3">
    <source>
        <dbReference type="ARBA" id="ARBA00022553"/>
    </source>
</evidence>
<dbReference type="GO" id="GO:0000155">
    <property type="term" value="F:phosphorelay sensor kinase activity"/>
    <property type="evidence" value="ECO:0007669"/>
    <property type="project" value="InterPro"/>
</dbReference>
<evidence type="ECO:0000313" key="9">
    <source>
        <dbReference type="EMBL" id="TCJ13959.1"/>
    </source>
</evidence>
<dbReference type="Proteomes" id="UP000295334">
    <property type="component" value="Unassembled WGS sequence"/>
</dbReference>
<dbReference type="InterPro" id="IPR005467">
    <property type="entry name" value="His_kinase_dom"/>
</dbReference>
<evidence type="ECO:0000256" key="4">
    <source>
        <dbReference type="ARBA" id="ARBA00022679"/>
    </source>
</evidence>
<feature type="transmembrane region" description="Helical" evidence="7">
    <location>
        <begin position="75"/>
        <end position="94"/>
    </location>
</feature>
<dbReference type="Pfam" id="PF00512">
    <property type="entry name" value="HisKA"/>
    <property type="match status" value="1"/>
</dbReference>
<keyword evidence="7" id="KW-1133">Transmembrane helix</keyword>
<dbReference type="GO" id="GO:0016036">
    <property type="term" value="P:cellular response to phosphate starvation"/>
    <property type="evidence" value="ECO:0007669"/>
    <property type="project" value="TreeGrafter"/>
</dbReference>
<dbReference type="SUPFAM" id="SSF47384">
    <property type="entry name" value="Homodimeric domain of signal transducing histidine kinase"/>
    <property type="match status" value="1"/>
</dbReference>
<keyword evidence="6" id="KW-0902">Two-component regulatory system</keyword>
<dbReference type="InterPro" id="IPR036097">
    <property type="entry name" value="HisK_dim/P_sf"/>
</dbReference>
<sequence>MSRTDSRRQLRRATIIFWVLLSYIVIALAWWFLSLERQNQDLRDLKREQLAAVAPGDTAMRAAIEERYGRNSLKYVYEGLTFLLLLIFGAAYIYRLVRRQFRLQQQQQNFVMAITHELKTPLSVARLNLETLQKRQLPEDRQQRLLAATLTETVRLDTLINNVLLSSQLDAAAYQPTREELDLSELVAGVLQKFSARYPSRRLAADITPGIAFDGDPLLLQLLVSNLVENANKYSPRDKAIACVLAPGANGPVLTVRDEGPGIPDKEKKNVFRKFYRVGNEQTRSTQGTGLGLYISELIVRAHGGEIDLSDNVPTGATFTVRF</sequence>
<comment type="caution">
    <text evidence="9">The sequence shown here is derived from an EMBL/GenBank/DDBJ whole genome shotgun (WGS) entry which is preliminary data.</text>
</comment>
<dbReference type="Gene3D" id="1.10.287.130">
    <property type="match status" value="1"/>
</dbReference>
<dbReference type="RefSeq" id="WP_131448608.1">
    <property type="nucleotide sequence ID" value="NZ_SJZI01000042.1"/>
</dbReference>
<dbReference type="InterPro" id="IPR003594">
    <property type="entry name" value="HATPase_dom"/>
</dbReference>
<evidence type="ECO:0000256" key="7">
    <source>
        <dbReference type="SAM" id="Phobius"/>
    </source>
</evidence>
<dbReference type="InterPro" id="IPR036890">
    <property type="entry name" value="HATPase_C_sf"/>
</dbReference>
<dbReference type="FunFam" id="3.30.565.10:FF:000006">
    <property type="entry name" value="Sensor histidine kinase WalK"/>
    <property type="match status" value="1"/>
</dbReference>
<keyword evidence="10" id="KW-1185">Reference proteome</keyword>
<keyword evidence="4" id="KW-0808">Transferase</keyword>
<dbReference type="PRINTS" id="PR00344">
    <property type="entry name" value="BCTRLSENSOR"/>
</dbReference>
<dbReference type="InterPro" id="IPR003661">
    <property type="entry name" value="HisK_dim/P_dom"/>
</dbReference>
<dbReference type="Gene3D" id="3.30.565.10">
    <property type="entry name" value="Histidine kinase-like ATPase, C-terminal domain"/>
    <property type="match status" value="1"/>
</dbReference>
<dbReference type="Pfam" id="PF02518">
    <property type="entry name" value="HATPase_c"/>
    <property type="match status" value="1"/>
</dbReference>
<dbReference type="PANTHER" id="PTHR45453">
    <property type="entry name" value="PHOSPHATE REGULON SENSOR PROTEIN PHOR"/>
    <property type="match status" value="1"/>
</dbReference>
<evidence type="ECO:0000256" key="6">
    <source>
        <dbReference type="ARBA" id="ARBA00023012"/>
    </source>
</evidence>
<dbReference type="SMART" id="SM00388">
    <property type="entry name" value="HisKA"/>
    <property type="match status" value="1"/>
</dbReference>
<feature type="transmembrane region" description="Helical" evidence="7">
    <location>
        <begin position="12"/>
        <end position="33"/>
    </location>
</feature>
<dbReference type="EC" id="2.7.13.3" evidence="2"/>
<dbReference type="SMART" id="SM00387">
    <property type="entry name" value="HATPase_c"/>
    <property type="match status" value="1"/>
</dbReference>
<dbReference type="CDD" id="cd00075">
    <property type="entry name" value="HATPase"/>
    <property type="match status" value="1"/>
</dbReference>
<reference evidence="9 10" key="1">
    <citation type="submission" date="2019-03" db="EMBL/GenBank/DDBJ databases">
        <authorList>
            <person name="Kim M.K.M."/>
        </authorList>
    </citation>
    <scope>NUCLEOTIDE SEQUENCE [LARGE SCALE GENOMIC DNA]</scope>
    <source>
        <strain evidence="9 10">17J68-12</strain>
    </source>
</reference>
<keyword evidence="7" id="KW-0812">Transmembrane</keyword>
<dbReference type="SUPFAM" id="SSF55874">
    <property type="entry name" value="ATPase domain of HSP90 chaperone/DNA topoisomerase II/histidine kinase"/>
    <property type="match status" value="1"/>
</dbReference>
<dbReference type="GO" id="GO:0004721">
    <property type="term" value="F:phosphoprotein phosphatase activity"/>
    <property type="evidence" value="ECO:0007669"/>
    <property type="project" value="TreeGrafter"/>
</dbReference>
<keyword evidence="7" id="KW-0472">Membrane</keyword>
<name>A0A4R1BAH9_9BACT</name>
<dbReference type="PANTHER" id="PTHR45453:SF1">
    <property type="entry name" value="PHOSPHATE REGULON SENSOR PROTEIN PHOR"/>
    <property type="match status" value="1"/>
</dbReference>
<proteinExistence type="predicted"/>
<protein>
    <recommendedName>
        <fullName evidence="2">histidine kinase</fullName>
        <ecNumber evidence="2">2.7.13.3</ecNumber>
    </recommendedName>
</protein>
<dbReference type="GO" id="GO:0005886">
    <property type="term" value="C:plasma membrane"/>
    <property type="evidence" value="ECO:0007669"/>
    <property type="project" value="TreeGrafter"/>
</dbReference>
<evidence type="ECO:0000256" key="5">
    <source>
        <dbReference type="ARBA" id="ARBA00022777"/>
    </source>
</evidence>